<dbReference type="EMBL" id="ASPP01012681">
    <property type="protein sequence ID" value="ETO20369.1"/>
    <property type="molecule type" value="Genomic_DNA"/>
</dbReference>
<keyword evidence="2" id="KW-1185">Reference proteome</keyword>
<dbReference type="AlphaFoldDB" id="X6N3R4"/>
<gene>
    <name evidence="1" type="ORF">RFI_16847</name>
</gene>
<sequence length="152" mass="18191">MFVLLIYFNKCARKIYIIFAKKNGIQGKSLKLFKNKIYLIYSCLIKRCIQNKIKYSSIFIDCKPKKLESSYLKLMKMHICFILIIFKKQPGPFVKQIGHQKRFTLFNMFMKRNLLKNCHYSFFSNRVTYCNYHSKLDFQQQKDVSSYGSDKG</sequence>
<accession>X6N3R4</accession>
<evidence type="ECO:0000313" key="1">
    <source>
        <dbReference type="EMBL" id="ETO20369.1"/>
    </source>
</evidence>
<reference evidence="1 2" key="1">
    <citation type="journal article" date="2013" name="Curr. Biol.">
        <title>The Genome of the Foraminiferan Reticulomyxa filosa.</title>
        <authorList>
            <person name="Glockner G."/>
            <person name="Hulsmann N."/>
            <person name="Schleicher M."/>
            <person name="Noegel A.A."/>
            <person name="Eichinger L."/>
            <person name="Gallinger C."/>
            <person name="Pawlowski J."/>
            <person name="Sierra R."/>
            <person name="Euteneuer U."/>
            <person name="Pillet L."/>
            <person name="Moustafa A."/>
            <person name="Platzer M."/>
            <person name="Groth M."/>
            <person name="Szafranski K."/>
            <person name="Schliwa M."/>
        </authorList>
    </citation>
    <scope>NUCLEOTIDE SEQUENCE [LARGE SCALE GENOMIC DNA]</scope>
</reference>
<organism evidence="1 2">
    <name type="scientific">Reticulomyxa filosa</name>
    <dbReference type="NCBI Taxonomy" id="46433"/>
    <lineage>
        <taxon>Eukaryota</taxon>
        <taxon>Sar</taxon>
        <taxon>Rhizaria</taxon>
        <taxon>Retaria</taxon>
        <taxon>Foraminifera</taxon>
        <taxon>Monothalamids</taxon>
        <taxon>Reticulomyxidae</taxon>
        <taxon>Reticulomyxa</taxon>
    </lineage>
</organism>
<name>X6N3R4_RETFI</name>
<proteinExistence type="predicted"/>
<evidence type="ECO:0000313" key="2">
    <source>
        <dbReference type="Proteomes" id="UP000023152"/>
    </source>
</evidence>
<dbReference type="Proteomes" id="UP000023152">
    <property type="component" value="Unassembled WGS sequence"/>
</dbReference>
<protein>
    <submittedName>
        <fullName evidence="1">Uncharacterized protein</fullName>
    </submittedName>
</protein>
<comment type="caution">
    <text evidence="1">The sequence shown here is derived from an EMBL/GenBank/DDBJ whole genome shotgun (WGS) entry which is preliminary data.</text>
</comment>